<feature type="transmembrane region" description="Helical" evidence="1">
    <location>
        <begin position="59"/>
        <end position="77"/>
    </location>
</feature>
<dbReference type="EMBL" id="AKKV01000022">
    <property type="protein sequence ID" value="EIT86148.1"/>
    <property type="molecule type" value="Genomic_DNA"/>
</dbReference>
<organism evidence="2 3">
    <name type="scientific">Fictibacillus macauensis ZFHKF-1</name>
    <dbReference type="NCBI Taxonomy" id="1196324"/>
    <lineage>
        <taxon>Bacteria</taxon>
        <taxon>Bacillati</taxon>
        <taxon>Bacillota</taxon>
        <taxon>Bacilli</taxon>
        <taxon>Bacillales</taxon>
        <taxon>Fictibacillaceae</taxon>
        <taxon>Fictibacillus</taxon>
    </lineage>
</organism>
<gene>
    <name evidence="2" type="ORF">A374_06101</name>
</gene>
<dbReference type="Proteomes" id="UP000004080">
    <property type="component" value="Unassembled WGS sequence"/>
</dbReference>
<sequence>MKRCKNVLLNQLQMLLLHWKVMLICCALLGIYLHYLVQFERKHAEVFHTMELMNIVQNRYFYLFMWVPLALLHFSTYRMPTTSEIVAWQKRNYGLLAGLLQGCFIIMMNLIFVWSVVYILSDPYMNDAYDFSRLLPLSLFIFFGFLTVYLVWLAIWVATNSRILAFILAFSITVVDLTVCPIFSLHTFTVSLEERWFSFFLIIGIDGCLLALCYELFTRKDYVS</sequence>
<reference evidence="2 3" key="1">
    <citation type="journal article" date="2012" name="J. Bacteriol.">
        <title>Genome of Bacillus macauensis ZFHKF-1, a Long-Chain-Forming Bacterium.</title>
        <authorList>
            <person name="Cai L."/>
            <person name="Zhang T."/>
        </authorList>
    </citation>
    <scope>NUCLEOTIDE SEQUENCE [LARGE SCALE GENOMIC DNA]</scope>
    <source>
        <strain evidence="2 3">ZFHKF-1</strain>
    </source>
</reference>
<evidence type="ECO:0000313" key="2">
    <source>
        <dbReference type="EMBL" id="EIT86148.1"/>
    </source>
</evidence>
<keyword evidence="1" id="KW-1133">Transmembrane helix</keyword>
<keyword evidence="3" id="KW-1185">Reference proteome</keyword>
<proteinExistence type="predicted"/>
<dbReference type="STRING" id="1196324.A374_06101"/>
<dbReference type="AlphaFoldDB" id="I8UH60"/>
<keyword evidence="1" id="KW-0472">Membrane</keyword>
<name>I8UH60_9BACL</name>
<accession>I8UH60</accession>
<feature type="transmembrane region" description="Helical" evidence="1">
    <location>
        <begin position="21"/>
        <end position="39"/>
    </location>
</feature>
<dbReference type="PATRIC" id="fig|1196324.3.peg.1246"/>
<feature type="transmembrane region" description="Helical" evidence="1">
    <location>
        <begin position="196"/>
        <end position="217"/>
    </location>
</feature>
<dbReference type="RefSeq" id="WP_007201317.1">
    <property type="nucleotide sequence ID" value="NZ_AKKV01000022.1"/>
</dbReference>
<comment type="caution">
    <text evidence="2">The sequence shown here is derived from an EMBL/GenBank/DDBJ whole genome shotgun (WGS) entry which is preliminary data.</text>
</comment>
<feature type="transmembrane region" description="Helical" evidence="1">
    <location>
        <begin position="163"/>
        <end position="184"/>
    </location>
</feature>
<protein>
    <submittedName>
        <fullName evidence="2">Uncharacterized protein</fullName>
    </submittedName>
</protein>
<feature type="transmembrane region" description="Helical" evidence="1">
    <location>
        <begin position="133"/>
        <end position="156"/>
    </location>
</feature>
<evidence type="ECO:0000256" key="1">
    <source>
        <dbReference type="SAM" id="Phobius"/>
    </source>
</evidence>
<feature type="transmembrane region" description="Helical" evidence="1">
    <location>
        <begin position="98"/>
        <end position="121"/>
    </location>
</feature>
<evidence type="ECO:0000313" key="3">
    <source>
        <dbReference type="Proteomes" id="UP000004080"/>
    </source>
</evidence>
<keyword evidence="1" id="KW-0812">Transmembrane</keyword>